<dbReference type="EMBL" id="JABSTV010001246">
    <property type="protein sequence ID" value="KAH7975417.1"/>
    <property type="molecule type" value="Genomic_DNA"/>
</dbReference>
<reference evidence="15" key="2">
    <citation type="submission" date="2021-09" db="EMBL/GenBank/DDBJ databases">
        <authorList>
            <person name="Jia N."/>
            <person name="Wang J."/>
            <person name="Shi W."/>
            <person name="Du L."/>
            <person name="Sun Y."/>
            <person name="Zhan W."/>
            <person name="Jiang J."/>
            <person name="Wang Q."/>
            <person name="Zhang B."/>
            <person name="Ji P."/>
            <person name="Sakyi L.B."/>
            <person name="Cui X."/>
            <person name="Yuan T."/>
            <person name="Jiang B."/>
            <person name="Yang W."/>
            <person name="Lam T.T.-Y."/>
            <person name="Chang Q."/>
            <person name="Ding S."/>
            <person name="Wang X."/>
            <person name="Zhu J."/>
            <person name="Ruan X."/>
            <person name="Zhao L."/>
            <person name="Wei J."/>
            <person name="Que T."/>
            <person name="Du C."/>
            <person name="Cheng J."/>
            <person name="Dai P."/>
            <person name="Han X."/>
            <person name="Huang E."/>
            <person name="Gao Y."/>
            <person name="Liu J."/>
            <person name="Shao H."/>
            <person name="Ye R."/>
            <person name="Li L."/>
            <person name="Wei W."/>
            <person name="Wang X."/>
            <person name="Wang C."/>
            <person name="Huo Q."/>
            <person name="Li W."/>
            <person name="Guo W."/>
            <person name="Chen H."/>
            <person name="Chen S."/>
            <person name="Zhou L."/>
            <person name="Zhou L."/>
            <person name="Ni X."/>
            <person name="Tian J."/>
            <person name="Zhou Y."/>
            <person name="Sheng Y."/>
            <person name="Liu T."/>
            <person name="Pan Y."/>
            <person name="Xia L."/>
            <person name="Li J."/>
            <person name="Zhao F."/>
            <person name="Cao W."/>
        </authorList>
    </citation>
    <scope>NUCLEOTIDE SEQUENCE</scope>
    <source>
        <strain evidence="15">Rsan-2018</strain>
        <tissue evidence="15">Larvae</tissue>
    </source>
</reference>
<evidence type="ECO:0000256" key="2">
    <source>
        <dbReference type="ARBA" id="ARBA00004922"/>
    </source>
</evidence>
<comment type="caution">
    <text evidence="15">The sequence shown here is derived from an EMBL/GenBank/DDBJ whole genome shotgun (WGS) entry which is preliminary data.</text>
</comment>
<comment type="pathway">
    <text evidence="2">Protein modification; protein glycosylation.</text>
</comment>
<proteinExistence type="inferred from homology"/>
<dbReference type="InterPro" id="IPR055270">
    <property type="entry name" value="Glyco_tran_10_C"/>
</dbReference>
<keyword evidence="9 12" id="KW-0333">Golgi apparatus</keyword>
<reference evidence="15" key="1">
    <citation type="journal article" date="2020" name="Cell">
        <title>Large-Scale Comparative Analyses of Tick Genomes Elucidate Their Genetic Diversity and Vector Capacities.</title>
        <authorList>
            <consortium name="Tick Genome and Microbiome Consortium (TIGMIC)"/>
            <person name="Jia N."/>
            <person name="Wang J."/>
            <person name="Shi W."/>
            <person name="Du L."/>
            <person name="Sun Y."/>
            <person name="Zhan W."/>
            <person name="Jiang J.F."/>
            <person name="Wang Q."/>
            <person name="Zhang B."/>
            <person name="Ji P."/>
            <person name="Bell-Sakyi L."/>
            <person name="Cui X.M."/>
            <person name="Yuan T.T."/>
            <person name="Jiang B.G."/>
            <person name="Yang W.F."/>
            <person name="Lam T.T."/>
            <person name="Chang Q.C."/>
            <person name="Ding S.J."/>
            <person name="Wang X.J."/>
            <person name="Zhu J.G."/>
            <person name="Ruan X.D."/>
            <person name="Zhao L."/>
            <person name="Wei J.T."/>
            <person name="Ye R.Z."/>
            <person name="Que T.C."/>
            <person name="Du C.H."/>
            <person name="Zhou Y.H."/>
            <person name="Cheng J.X."/>
            <person name="Dai P.F."/>
            <person name="Guo W.B."/>
            <person name="Han X.H."/>
            <person name="Huang E.J."/>
            <person name="Li L.F."/>
            <person name="Wei W."/>
            <person name="Gao Y.C."/>
            <person name="Liu J.Z."/>
            <person name="Shao H.Z."/>
            <person name="Wang X."/>
            <person name="Wang C.C."/>
            <person name="Yang T.C."/>
            <person name="Huo Q.B."/>
            <person name="Li W."/>
            <person name="Chen H.Y."/>
            <person name="Chen S.E."/>
            <person name="Zhou L.G."/>
            <person name="Ni X.B."/>
            <person name="Tian J.H."/>
            <person name="Sheng Y."/>
            <person name="Liu T."/>
            <person name="Pan Y.S."/>
            <person name="Xia L.Y."/>
            <person name="Li J."/>
            <person name="Zhao F."/>
            <person name="Cao W.C."/>
        </authorList>
    </citation>
    <scope>NUCLEOTIDE SEQUENCE</scope>
    <source>
        <strain evidence="15">Rsan-2018</strain>
    </source>
</reference>
<dbReference type="SUPFAM" id="SSF53756">
    <property type="entry name" value="UDP-Glycosyltransferase/glycogen phosphorylase"/>
    <property type="match status" value="1"/>
</dbReference>
<dbReference type="InterPro" id="IPR038577">
    <property type="entry name" value="GT10-like_C_sf"/>
</dbReference>
<evidence type="ECO:0000313" key="16">
    <source>
        <dbReference type="Proteomes" id="UP000821837"/>
    </source>
</evidence>
<dbReference type="FunFam" id="3.40.50.11660:FF:000006">
    <property type="entry name" value="Alpha-(1,3)-fucosyltransferase C"/>
    <property type="match status" value="1"/>
</dbReference>
<dbReference type="InterPro" id="IPR031481">
    <property type="entry name" value="Glyco_tran_10_N"/>
</dbReference>
<feature type="domain" description="Fucosyltransferase C-terminal" evidence="13">
    <location>
        <begin position="207"/>
        <end position="383"/>
    </location>
</feature>
<evidence type="ECO:0000313" key="15">
    <source>
        <dbReference type="EMBL" id="KAH7975417.1"/>
    </source>
</evidence>
<dbReference type="Proteomes" id="UP000821837">
    <property type="component" value="Chromosome 10"/>
</dbReference>
<dbReference type="GO" id="GO:0032580">
    <property type="term" value="C:Golgi cisterna membrane"/>
    <property type="evidence" value="ECO:0007669"/>
    <property type="project" value="UniProtKB-SubCell"/>
</dbReference>
<dbReference type="AlphaFoldDB" id="A0A9D4T4N5"/>
<name>A0A9D4T4N5_RHISA</name>
<keyword evidence="10 12" id="KW-0472">Membrane</keyword>
<feature type="domain" description="Fucosyltransferase N-terminal" evidence="14">
    <location>
        <begin position="77"/>
        <end position="185"/>
    </location>
</feature>
<dbReference type="PANTHER" id="PTHR48438">
    <property type="entry name" value="ALPHA-(1,3)-FUCOSYLTRANSFERASE C-RELATED"/>
    <property type="match status" value="1"/>
</dbReference>
<evidence type="ECO:0000256" key="6">
    <source>
        <dbReference type="ARBA" id="ARBA00022692"/>
    </source>
</evidence>
<evidence type="ECO:0000256" key="12">
    <source>
        <dbReference type="RuleBase" id="RU003832"/>
    </source>
</evidence>
<sequence>MEKFYLGWRIPLDFRVTMQTTLPTMPIQGKYHLLFMLVAAVLLCYAITRTRRMPELKIFASSFFKPRKHSALRTALRRIMIWTPCFGKWDDALKGKMIGEVLLRNCAAKCVVTRDRRLIEYSDAVVFHVRDLDLANLPPNRTSSQKWVFFFMESPPHTYFNLKVLPPGMFNWTMTYRSDSDVYVPSGSVVPRDANATRPKRDLRALWKSKNKTAVWAVSNCVTSGGRERYVAELRKHMDVDVYGACGRYKCPKLVEKECLAKFEQTYFFMLSFENSICPDYVTEKLFNALLHDIVPVVFGGANYSQMAPNRSYIDALSFKSPKHLAEHLLKLSQNYTEYASYFAWKERHNAVGWEGACCDLCKKLHNSVEVERSSSYADIRSWWHEKRGPCRKWDERIVTTVPIKTTG</sequence>
<keyword evidence="7" id="KW-0735">Signal-anchor</keyword>
<dbReference type="Pfam" id="PF00852">
    <property type="entry name" value="Glyco_transf_10"/>
    <property type="match status" value="1"/>
</dbReference>
<accession>A0A9D4T4N5</accession>
<keyword evidence="4 12" id="KW-0328">Glycosyltransferase</keyword>
<evidence type="ECO:0000256" key="10">
    <source>
        <dbReference type="ARBA" id="ARBA00023136"/>
    </source>
</evidence>
<comment type="subcellular location">
    <subcellularLocation>
        <location evidence="1 12">Golgi apparatus</location>
        <location evidence="1 12">Golgi stack membrane</location>
        <topology evidence="1 12">Single-pass type II membrane protein</topology>
    </subcellularLocation>
</comment>
<evidence type="ECO:0000256" key="3">
    <source>
        <dbReference type="ARBA" id="ARBA00008919"/>
    </source>
</evidence>
<organism evidence="15 16">
    <name type="scientific">Rhipicephalus sanguineus</name>
    <name type="common">Brown dog tick</name>
    <name type="synonym">Ixodes sanguineus</name>
    <dbReference type="NCBI Taxonomy" id="34632"/>
    <lineage>
        <taxon>Eukaryota</taxon>
        <taxon>Metazoa</taxon>
        <taxon>Ecdysozoa</taxon>
        <taxon>Arthropoda</taxon>
        <taxon>Chelicerata</taxon>
        <taxon>Arachnida</taxon>
        <taxon>Acari</taxon>
        <taxon>Parasitiformes</taxon>
        <taxon>Ixodida</taxon>
        <taxon>Ixodoidea</taxon>
        <taxon>Ixodidae</taxon>
        <taxon>Rhipicephalinae</taxon>
        <taxon>Rhipicephalus</taxon>
        <taxon>Rhipicephalus</taxon>
    </lineage>
</organism>
<dbReference type="VEuPathDB" id="VectorBase:RSAN_040217"/>
<evidence type="ECO:0000256" key="4">
    <source>
        <dbReference type="ARBA" id="ARBA00022676"/>
    </source>
</evidence>
<keyword evidence="11" id="KW-0325">Glycoprotein</keyword>
<dbReference type="GO" id="GO:0008417">
    <property type="term" value="F:fucosyltransferase activity"/>
    <property type="evidence" value="ECO:0007669"/>
    <property type="project" value="InterPro"/>
</dbReference>
<feature type="transmembrane region" description="Helical" evidence="12">
    <location>
        <begin position="31"/>
        <end position="48"/>
    </location>
</feature>
<evidence type="ECO:0000259" key="13">
    <source>
        <dbReference type="Pfam" id="PF00852"/>
    </source>
</evidence>
<evidence type="ECO:0000259" key="14">
    <source>
        <dbReference type="Pfam" id="PF17039"/>
    </source>
</evidence>
<dbReference type="Pfam" id="PF17039">
    <property type="entry name" value="Glyco_tran_10_N"/>
    <property type="match status" value="1"/>
</dbReference>
<keyword evidence="5 12" id="KW-0808">Transferase</keyword>
<keyword evidence="8 12" id="KW-1133">Transmembrane helix</keyword>
<dbReference type="PANTHER" id="PTHR48438:SF1">
    <property type="entry name" value="ALPHA-(1,3)-FUCOSYLTRANSFERASE C-RELATED"/>
    <property type="match status" value="1"/>
</dbReference>
<evidence type="ECO:0000256" key="7">
    <source>
        <dbReference type="ARBA" id="ARBA00022968"/>
    </source>
</evidence>
<protein>
    <recommendedName>
        <fullName evidence="12">Fucosyltransferase</fullName>
        <ecNumber evidence="12">2.4.1.-</ecNumber>
    </recommendedName>
</protein>
<evidence type="ECO:0000256" key="5">
    <source>
        <dbReference type="ARBA" id="ARBA00022679"/>
    </source>
</evidence>
<gene>
    <name evidence="15" type="ORF">HPB52_001721</name>
</gene>
<keyword evidence="6 12" id="KW-0812">Transmembrane</keyword>
<dbReference type="InterPro" id="IPR001503">
    <property type="entry name" value="Glyco_trans_10"/>
</dbReference>
<dbReference type="Gene3D" id="3.40.50.11660">
    <property type="entry name" value="Glycosyl transferase family 10, C-terminal domain"/>
    <property type="match status" value="1"/>
</dbReference>
<evidence type="ECO:0000256" key="11">
    <source>
        <dbReference type="ARBA" id="ARBA00023180"/>
    </source>
</evidence>
<evidence type="ECO:0000256" key="9">
    <source>
        <dbReference type="ARBA" id="ARBA00023034"/>
    </source>
</evidence>
<dbReference type="EC" id="2.4.1.-" evidence="12"/>
<keyword evidence="16" id="KW-1185">Reference proteome</keyword>
<evidence type="ECO:0000256" key="8">
    <source>
        <dbReference type="ARBA" id="ARBA00022989"/>
    </source>
</evidence>
<evidence type="ECO:0000256" key="1">
    <source>
        <dbReference type="ARBA" id="ARBA00004447"/>
    </source>
</evidence>
<comment type="similarity">
    <text evidence="3 12">Belongs to the glycosyltransferase 10 family.</text>
</comment>